<comment type="similarity">
    <text evidence="1">Belongs to the sigma-70 factor family. ECF subfamily.</text>
</comment>
<keyword evidence="3" id="KW-0731">Sigma factor</keyword>
<dbReference type="InterPro" id="IPR039425">
    <property type="entry name" value="RNA_pol_sigma-70-like"/>
</dbReference>
<dbReference type="OrthoDB" id="9794372at2"/>
<feature type="domain" description="RNA polymerase sigma-70 region 2" evidence="5">
    <location>
        <begin position="12"/>
        <end position="76"/>
    </location>
</feature>
<evidence type="ECO:0000259" key="5">
    <source>
        <dbReference type="Pfam" id="PF04542"/>
    </source>
</evidence>
<gene>
    <name evidence="7" type="ORF">C5689_13075</name>
</gene>
<evidence type="ECO:0000259" key="6">
    <source>
        <dbReference type="Pfam" id="PF08281"/>
    </source>
</evidence>
<evidence type="ECO:0000256" key="2">
    <source>
        <dbReference type="ARBA" id="ARBA00023015"/>
    </source>
</evidence>
<dbReference type="CDD" id="cd06171">
    <property type="entry name" value="Sigma70_r4"/>
    <property type="match status" value="1"/>
</dbReference>
<dbReference type="InterPro" id="IPR013325">
    <property type="entry name" value="RNA_pol_sigma_r2"/>
</dbReference>
<dbReference type="InterPro" id="IPR007627">
    <property type="entry name" value="RNA_pol_sigma70_r2"/>
</dbReference>
<evidence type="ECO:0000313" key="7">
    <source>
        <dbReference type="EMBL" id="PWB93451.1"/>
    </source>
</evidence>
<name>A0A2U1SPA8_METSR</name>
<keyword evidence="8" id="KW-1185">Reference proteome</keyword>
<dbReference type="InterPro" id="IPR013324">
    <property type="entry name" value="RNA_pol_sigma_r3/r4-like"/>
</dbReference>
<dbReference type="Proteomes" id="UP000245137">
    <property type="component" value="Unassembled WGS sequence"/>
</dbReference>
<feature type="domain" description="RNA polymerase sigma factor 70 region 4 type 2" evidence="6">
    <location>
        <begin position="109"/>
        <end position="161"/>
    </location>
</feature>
<dbReference type="Pfam" id="PF04542">
    <property type="entry name" value="Sigma70_r2"/>
    <property type="match status" value="1"/>
</dbReference>
<organism evidence="7 8">
    <name type="scientific">Methylosinus sporium</name>
    <dbReference type="NCBI Taxonomy" id="428"/>
    <lineage>
        <taxon>Bacteria</taxon>
        <taxon>Pseudomonadati</taxon>
        <taxon>Pseudomonadota</taxon>
        <taxon>Alphaproteobacteria</taxon>
        <taxon>Hyphomicrobiales</taxon>
        <taxon>Methylocystaceae</taxon>
        <taxon>Methylosinus</taxon>
    </lineage>
</organism>
<dbReference type="PANTHER" id="PTHR43133:SF63">
    <property type="entry name" value="RNA POLYMERASE SIGMA FACTOR FECI-RELATED"/>
    <property type="match status" value="1"/>
</dbReference>
<dbReference type="RefSeq" id="WP_108917715.1">
    <property type="nucleotide sequence ID" value="NZ_BGJY01000001.1"/>
</dbReference>
<reference evidence="7 8" key="1">
    <citation type="journal article" date="2018" name="Appl. Microbiol. Biotechnol.">
        <title>Co-cultivation of the strictly anaerobic methanogen Methanosarcina barkeri with aerobic methanotrophs in an oxygen-limited membrane bioreactor.</title>
        <authorList>
            <person name="In 't Zandt M.H."/>
            <person name="van den Bosch T.J.M."/>
            <person name="Rijkers R."/>
            <person name="van Kessel M.A.H.J."/>
            <person name="Jetten M.S.M."/>
            <person name="Welte C.U."/>
        </authorList>
    </citation>
    <scope>NUCLEOTIDE SEQUENCE [LARGE SCALE GENOMIC DNA]</scope>
    <source>
        <strain evidence="7 8">DSM 17706</strain>
    </source>
</reference>
<sequence>MPDQKSDRFRELFRRNKRALLDYFKRRVGPENASDLLQETFVRAIRRDEFENVADPPAFLKQIAINLTRDFARRRDSEAKYFIPGDAPEEIEEPAVAPDALYETEELARRLMEAIEALPPKCRQAFVMRRFEDLGHEEIAARMGVSRNMVEKHLRLAMERCRAALD</sequence>
<accession>A0A2U1SPA8</accession>
<dbReference type="Gene3D" id="1.10.1740.10">
    <property type="match status" value="1"/>
</dbReference>
<dbReference type="GO" id="GO:0006352">
    <property type="term" value="P:DNA-templated transcription initiation"/>
    <property type="evidence" value="ECO:0007669"/>
    <property type="project" value="InterPro"/>
</dbReference>
<evidence type="ECO:0000256" key="3">
    <source>
        <dbReference type="ARBA" id="ARBA00023082"/>
    </source>
</evidence>
<evidence type="ECO:0000256" key="4">
    <source>
        <dbReference type="ARBA" id="ARBA00023163"/>
    </source>
</evidence>
<dbReference type="InterPro" id="IPR013249">
    <property type="entry name" value="RNA_pol_sigma70_r4_t2"/>
</dbReference>
<evidence type="ECO:0000256" key="1">
    <source>
        <dbReference type="ARBA" id="ARBA00010641"/>
    </source>
</evidence>
<keyword evidence="2" id="KW-0805">Transcription regulation</keyword>
<dbReference type="NCBIfam" id="TIGR02937">
    <property type="entry name" value="sigma70-ECF"/>
    <property type="match status" value="1"/>
</dbReference>
<dbReference type="GO" id="GO:0016987">
    <property type="term" value="F:sigma factor activity"/>
    <property type="evidence" value="ECO:0007669"/>
    <property type="project" value="UniProtKB-KW"/>
</dbReference>
<dbReference type="GO" id="GO:0003677">
    <property type="term" value="F:DNA binding"/>
    <property type="evidence" value="ECO:0007669"/>
    <property type="project" value="InterPro"/>
</dbReference>
<dbReference type="SUPFAM" id="SSF88659">
    <property type="entry name" value="Sigma3 and sigma4 domains of RNA polymerase sigma factors"/>
    <property type="match status" value="1"/>
</dbReference>
<dbReference type="InterPro" id="IPR036388">
    <property type="entry name" value="WH-like_DNA-bd_sf"/>
</dbReference>
<dbReference type="PANTHER" id="PTHR43133">
    <property type="entry name" value="RNA POLYMERASE ECF-TYPE SIGMA FACTO"/>
    <property type="match status" value="1"/>
</dbReference>
<proteinExistence type="inferred from homology"/>
<keyword evidence="4" id="KW-0804">Transcription</keyword>
<dbReference type="Pfam" id="PF08281">
    <property type="entry name" value="Sigma70_r4_2"/>
    <property type="match status" value="1"/>
</dbReference>
<protein>
    <submittedName>
        <fullName evidence="7">RNA polymerase subunit sigma-24</fullName>
    </submittedName>
</protein>
<comment type="caution">
    <text evidence="7">The sequence shown here is derived from an EMBL/GenBank/DDBJ whole genome shotgun (WGS) entry which is preliminary data.</text>
</comment>
<dbReference type="Gene3D" id="1.10.10.10">
    <property type="entry name" value="Winged helix-like DNA-binding domain superfamily/Winged helix DNA-binding domain"/>
    <property type="match status" value="1"/>
</dbReference>
<dbReference type="EMBL" id="PUIV01000021">
    <property type="protein sequence ID" value="PWB93451.1"/>
    <property type="molecule type" value="Genomic_DNA"/>
</dbReference>
<dbReference type="AlphaFoldDB" id="A0A2U1SPA8"/>
<dbReference type="InterPro" id="IPR014284">
    <property type="entry name" value="RNA_pol_sigma-70_dom"/>
</dbReference>
<evidence type="ECO:0000313" key="8">
    <source>
        <dbReference type="Proteomes" id="UP000245137"/>
    </source>
</evidence>
<dbReference type="SUPFAM" id="SSF88946">
    <property type="entry name" value="Sigma2 domain of RNA polymerase sigma factors"/>
    <property type="match status" value="1"/>
</dbReference>